<dbReference type="Pfam" id="PF24291">
    <property type="entry name" value="Ig_CFAP65"/>
    <property type="match status" value="1"/>
</dbReference>
<keyword evidence="1" id="KW-0732">Signal</keyword>
<feature type="domain" description="CFAP65 tenth Ig-like" evidence="2">
    <location>
        <begin position="260"/>
        <end position="359"/>
    </location>
</feature>
<evidence type="ECO:0000259" key="3">
    <source>
        <dbReference type="Pfam" id="PF24816"/>
    </source>
</evidence>
<dbReference type="InterPro" id="IPR052614">
    <property type="entry name" value="CFAP65"/>
</dbReference>
<dbReference type="Pfam" id="PF24816">
    <property type="entry name" value="Ig_CFAP65__9th"/>
    <property type="match status" value="1"/>
</dbReference>
<accession>X6M8P3</accession>
<organism evidence="4 5">
    <name type="scientific">Reticulomyxa filosa</name>
    <dbReference type="NCBI Taxonomy" id="46433"/>
    <lineage>
        <taxon>Eukaryota</taxon>
        <taxon>Sar</taxon>
        <taxon>Rhizaria</taxon>
        <taxon>Retaria</taxon>
        <taxon>Foraminifera</taxon>
        <taxon>Monothalamids</taxon>
        <taxon>Reticulomyxidae</taxon>
        <taxon>Reticulomyxa</taxon>
    </lineage>
</organism>
<protein>
    <submittedName>
        <fullName evidence="4">Coiled-coil domain containing protein</fullName>
    </submittedName>
</protein>
<reference evidence="4 5" key="1">
    <citation type="journal article" date="2013" name="Curr. Biol.">
        <title>The Genome of the Foraminiferan Reticulomyxa filosa.</title>
        <authorList>
            <person name="Glockner G."/>
            <person name="Hulsmann N."/>
            <person name="Schleicher M."/>
            <person name="Noegel A.A."/>
            <person name="Eichinger L."/>
            <person name="Gallinger C."/>
            <person name="Pawlowski J."/>
            <person name="Sierra R."/>
            <person name="Euteneuer U."/>
            <person name="Pillet L."/>
            <person name="Moustafa A."/>
            <person name="Platzer M."/>
            <person name="Groth M."/>
            <person name="Szafranski K."/>
            <person name="Schliwa M."/>
        </authorList>
    </citation>
    <scope>NUCLEOTIDE SEQUENCE [LARGE SCALE GENOMIC DNA]</scope>
</reference>
<dbReference type="InterPro" id="IPR056305">
    <property type="entry name" value="Ig_CFAP65_10th"/>
</dbReference>
<evidence type="ECO:0000313" key="4">
    <source>
        <dbReference type="EMBL" id="ETO10021.1"/>
    </source>
</evidence>
<dbReference type="InterPro" id="IPR056344">
    <property type="entry name" value="Ig_CFAP65-like_9th"/>
</dbReference>
<proteinExistence type="predicted"/>
<dbReference type="EMBL" id="ASPP01023720">
    <property type="protein sequence ID" value="ETO10021.1"/>
    <property type="molecule type" value="Genomic_DNA"/>
</dbReference>
<dbReference type="Proteomes" id="UP000023152">
    <property type="component" value="Unassembled WGS sequence"/>
</dbReference>
<dbReference type="Gene3D" id="2.60.40.10">
    <property type="entry name" value="Immunoglobulins"/>
    <property type="match status" value="1"/>
</dbReference>
<dbReference type="OrthoDB" id="415597at2759"/>
<comment type="caution">
    <text evidence="4">The sequence shown here is derived from an EMBL/GenBank/DDBJ whole genome shotgun (WGS) entry which is preliminary data.</text>
</comment>
<evidence type="ECO:0000259" key="2">
    <source>
        <dbReference type="Pfam" id="PF24291"/>
    </source>
</evidence>
<sequence>MHPSFFFLCAIFRHFRSVPFLLESDALGSYKHQVTATVGQWKSKETFSCHTLIAFKGQYPELSVCDIRSKNKSVQFLWDAFNINELNTLLVSQTGANERDYVTRLLLLFNVVIKAEKDFFLEPLCAQTKQKRLPPITERTNLQQLILTLEFQCKIDCRMIDISTDVQLSFLREIENMNKENWIEKEESSPQSMMETIIMSERLFEVEPSSVHLLPYRHVSIQFRYHHKIYGEHKMPVMLSIKNGKKIILNLQGATTTEDTELKFYVPHSEILLYPQPIGCFNDEDRALLQTVNLENISQFDISYFIDTNIFEQYNKKQYDFPIFKCVNPSGVIPGKSTQTIYVKFFPLEEREYRITVPVIGRLCDKQFSSNNEHFSVNVLHERIEVQQNTQMTLGYHPANHKAIRQNQELKMRKYPTYPLLSNNALIQLSRELLDFGELPLDTSCRRLVGVSNLSNTGLFYKWNIPSSRFIRFNEMKGTIAKDNPGLTLFTITIYSNVPAVIDESVCCECHFENGNWIV</sequence>
<evidence type="ECO:0000313" key="5">
    <source>
        <dbReference type="Proteomes" id="UP000023152"/>
    </source>
</evidence>
<dbReference type="PANTHER" id="PTHR46127:SF1">
    <property type="entry name" value="CILIA- AND FLAGELLA-ASSOCIATED PROTEIN 65"/>
    <property type="match status" value="1"/>
</dbReference>
<feature type="chain" id="PRO_5004975168" evidence="1">
    <location>
        <begin position="18"/>
        <end position="519"/>
    </location>
</feature>
<dbReference type="GO" id="GO:0005737">
    <property type="term" value="C:cytoplasm"/>
    <property type="evidence" value="ECO:0007669"/>
    <property type="project" value="UniProtKB-SubCell"/>
</dbReference>
<feature type="signal peptide" evidence="1">
    <location>
        <begin position="1"/>
        <end position="17"/>
    </location>
</feature>
<gene>
    <name evidence="4" type="ORF">RFI_27356</name>
</gene>
<dbReference type="InterPro" id="IPR013783">
    <property type="entry name" value="Ig-like_fold"/>
</dbReference>
<dbReference type="AlphaFoldDB" id="X6M8P3"/>
<dbReference type="PANTHER" id="PTHR46127">
    <property type="entry name" value="CILIA- AND FLAGELLA-ASSOCIATED PROTEIN 65"/>
    <property type="match status" value="1"/>
</dbReference>
<dbReference type="GO" id="GO:0031514">
    <property type="term" value="C:motile cilium"/>
    <property type="evidence" value="ECO:0007669"/>
    <property type="project" value="UniProtKB-SubCell"/>
</dbReference>
<evidence type="ECO:0000256" key="1">
    <source>
        <dbReference type="SAM" id="SignalP"/>
    </source>
</evidence>
<feature type="domain" description="CFAP65-like ninth Ig-like" evidence="3">
    <location>
        <begin position="60"/>
        <end position="253"/>
    </location>
</feature>
<keyword evidence="5" id="KW-1185">Reference proteome</keyword>
<name>X6M8P3_RETFI</name>